<evidence type="ECO:0000313" key="2">
    <source>
        <dbReference type="EMBL" id="MQM17676.1"/>
    </source>
</evidence>
<organism evidence="2 3">
    <name type="scientific">Colocasia esculenta</name>
    <name type="common">Wild taro</name>
    <name type="synonym">Arum esculentum</name>
    <dbReference type="NCBI Taxonomy" id="4460"/>
    <lineage>
        <taxon>Eukaryota</taxon>
        <taxon>Viridiplantae</taxon>
        <taxon>Streptophyta</taxon>
        <taxon>Embryophyta</taxon>
        <taxon>Tracheophyta</taxon>
        <taxon>Spermatophyta</taxon>
        <taxon>Magnoliopsida</taxon>
        <taxon>Liliopsida</taxon>
        <taxon>Araceae</taxon>
        <taxon>Aroideae</taxon>
        <taxon>Colocasieae</taxon>
        <taxon>Colocasia</taxon>
    </lineage>
</organism>
<comment type="caution">
    <text evidence="2">The sequence shown here is derived from an EMBL/GenBank/DDBJ whole genome shotgun (WGS) entry which is preliminary data.</text>
</comment>
<proteinExistence type="predicted"/>
<evidence type="ECO:0000256" key="1">
    <source>
        <dbReference type="SAM" id="MobiDB-lite"/>
    </source>
</evidence>
<reference evidence="2" key="1">
    <citation type="submission" date="2017-07" db="EMBL/GenBank/DDBJ databases">
        <title>Taro Niue Genome Assembly and Annotation.</title>
        <authorList>
            <person name="Atibalentja N."/>
            <person name="Keating K."/>
            <person name="Fields C.J."/>
        </authorList>
    </citation>
    <scope>NUCLEOTIDE SEQUENCE</scope>
    <source>
        <strain evidence="2">Niue_2</strain>
        <tissue evidence="2">Leaf</tissue>
    </source>
</reference>
<name>A0A843XEC5_COLES</name>
<gene>
    <name evidence="2" type="ORF">Taro_050649</name>
</gene>
<protein>
    <submittedName>
        <fullName evidence="2">Uncharacterized protein</fullName>
    </submittedName>
</protein>
<dbReference type="EMBL" id="NMUH01007684">
    <property type="protein sequence ID" value="MQM17676.1"/>
    <property type="molecule type" value="Genomic_DNA"/>
</dbReference>
<dbReference type="AlphaFoldDB" id="A0A843XEC5"/>
<evidence type="ECO:0000313" key="3">
    <source>
        <dbReference type="Proteomes" id="UP000652761"/>
    </source>
</evidence>
<keyword evidence="3" id="KW-1185">Reference proteome</keyword>
<dbReference type="Proteomes" id="UP000652761">
    <property type="component" value="Unassembled WGS sequence"/>
</dbReference>
<feature type="compositionally biased region" description="Low complexity" evidence="1">
    <location>
        <begin position="22"/>
        <end position="34"/>
    </location>
</feature>
<accession>A0A843XEC5</accession>
<feature type="compositionally biased region" description="Polar residues" evidence="1">
    <location>
        <begin position="1"/>
        <end position="15"/>
    </location>
</feature>
<feature type="region of interest" description="Disordered" evidence="1">
    <location>
        <begin position="1"/>
        <end position="88"/>
    </location>
</feature>
<sequence>MTTNRGRATHTTPAETNGVRYTAEATLGTLAETTQQPGENDVSPQARPPQTSTRSRAHKQNHPGPWTCHKVGKPHTPVPPRIGTQEQT</sequence>